<dbReference type="Proteomes" id="UP000031036">
    <property type="component" value="Unassembled WGS sequence"/>
</dbReference>
<sequence length="162" mass="18372">MVVLVLLVFSAVSTVGNQVNVRVHALLFCGEKPVNNVNVSLLNNERFVKNAQSANYENEILITAKNVYYRSKVSIELRHHCDGGVLNTKCDRLDRIELGYRNDGGHFIAHFGRIDLANPHTVAKTVDKRVKITIKEHNKCQCYKNGHVDFRLKSCEQLHSTK</sequence>
<evidence type="ECO:0000313" key="2">
    <source>
        <dbReference type="EMBL" id="KHN78850.1"/>
    </source>
</evidence>
<dbReference type="AlphaFoldDB" id="A0A0B2VCX9"/>
<evidence type="ECO:0000256" key="1">
    <source>
        <dbReference type="SAM" id="SignalP"/>
    </source>
</evidence>
<gene>
    <name evidence="2" type="ORF">Tcan_15770</name>
</gene>
<protein>
    <submittedName>
        <fullName evidence="2">Uncharacterized protein</fullName>
    </submittedName>
</protein>
<feature type="signal peptide" evidence="1">
    <location>
        <begin position="1"/>
        <end position="16"/>
    </location>
</feature>
<proteinExistence type="predicted"/>
<reference evidence="2 3" key="1">
    <citation type="submission" date="2014-11" db="EMBL/GenBank/DDBJ databases">
        <title>Genetic blueprint of the zoonotic pathogen Toxocara canis.</title>
        <authorList>
            <person name="Zhu X.-Q."/>
            <person name="Korhonen P.K."/>
            <person name="Cai H."/>
            <person name="Young N.D."/>
            <person name="Nejsum P."/>
            <person name="von Samson-Himmelstjerna G."/>
            <person name="Boag P.R."/>
            <person name="Tan P."/>
            <person name="Li Q."/>
            <person name="Min J."/>
            <person name="Yang Y."/>
            <person name="Wang X."/>
            <person name="Fang X."/>
            <person name="Hall R.S."/>
            <person name="Hofmann A."/>
            <person name="Sternberg P.W."/>
            <person name="Jex A.R."/>
            <person name="Gasser R.B."/>
        </authorList>
    </citation>
    <scope>NUCLEOTIDE SEQUENCE [LARGE SCALE GENOMIC DNA]</scope>
    <source>
        <strain evidence="2">PN_DK_2014</strain>
    </source>
</reference>
<name>A0A0B2VCX9_TOXCA</name>
<dbReference type="EMBL" id="JPKZ01002011">
    <property type="protein sequence ID" value="KHN78850.1"/>
    <property type="molecule type" value="Genomic_DNA"/>
</dbReference>
<evidence type="ECO:0000313" key="3">
    <source>
        <dbReference type="Proteomes" id="UP000031036"/>
    </source>
</evidence>
<keyword evidence="3" id="KW-1185">Reference proteome</keyword>
<feature type="chain" id="PRO_5002096080" evidence="1">
    <location>
        <begin position="17"/>
        <end position="162"/>
    </location>
</feature>
<accession>A0A0B2VCX9</accession>
<comment type="caution">
    <text evidence="2">The sequence shown here is derived from an EMBL/GenBank/DDBJ whole genome shotgun (WGS) entry which is preliminary data.</text>
</comment>
<keyword evidence="1" id="KW-0732">Signal</keyword>
<organism evidence="2 3">
    <name type="scientific">Toxocara canis</name>
    <name type="common">Canine roundworm</name>
    <dbReference type="NCBI Taxonomy" id="6265"/>
    <lineage>
        <taxon>Eukaryota</taxon>
        <taxon>Metazoa</taxon>
        <taxon>Ecdysozoa</taxon>
        <taxon>Nematoda</taxon>
        <taxon>Chromadorea</taxon>
        <taxon>Rhabditida</taxon>
        <taxon>Spirurina</taxon>
        <taxon>Ascaridomorpha</taxon>
        <taxon>Ascaridoidea</taxon>
        <taxon>Toxocaridae</taxon>
        <taxon>Toxocara</taxon>
    </lineage>
</organism>